<protein>
    <submittedName>
        <fullName evidence="1">Uncharacterized protein</fullName>
    </submittedName>
</protein>
<feature type="non-terminal residue" evidence="1">
    <location>
        <position position="90"/>
    </location>
</feature>
<dbReference type="EMBL" id="UINC01189010">
    <property type="protein sequence ID" value="SVE02502.1"/>
    <property type="molecule type" value="Genomic_DNA"/>
</dbReference>
<sequence>MTVVNPKSISGINSITTGSGSDDILTIHTNNGTERLRVDSTGTTKIVTGIVTTLTATTGIVTTLTANTVTSLGAVSGTTGTFSGAVSGTT</sequence>
<evidence type="ECO:0000313" key="1">
    <source>
        <dbReference type="EMBL" id="SVE02502.1"/>
    </source>
</evidence>
<gene>
    <name evidence="1" type="ORF">METZ01_LOCUS455356</name>
</gene>
<name>A0A383A422_9ZZZZ</name>
<dbReference type="AlphaFoldDB" id="A0A383A422"/>
<proteinExistence type="predicted"/>
<accession>A0A383A422</accession>
<organism evidence="1">
    <name type="scientific">marine metagenome</name>
    <dbReference type="NCBI Taxonomy" id="408172"/>
    <lineage>
        <taxon>unclassified sequences</taxon>
        <taxon>metagenomes</taxon>
        <taxon>ecological metagenomes</taxon>
    </lineage>
</organism>
<reference evidence="1" key="1">
    <citation type="submission" date="2018-05" db="EMBL/GenBank/DDBJ databases">
        <authorList>
            <person name="Lanie J.A."/>
            <person name="Ng W.-L."/>
            <person name="Kazmierczak K.M."/>
            <person name="Andrzejewski T.M."/>
            <person name="Davidsen T.M."/>
            <person name="Wayne K.J."/>
            <person name="Tettelin H."/>
            <person name="Glass J.I."/>
            <person name="Rusch D."/>
            <person name="Podicherti R."/>
            <person name="Tsui H.-C.T."/>
            <person name="Winkler M.E."/>
        </authorList>
    </citation>
    <scope>NUCLEOTIDE SEQUENCE</scope>
</reference>